<keyword evidence="6 7" id="KW-0482">Metalloprotease</keyword>
<dbReference type="Gene3D" id="1.10.1370.40">
    <property type="match status" value="1"/>
</dbReference>
<dbReference type="EMBL" id="CALLCH030000013">
    <property type="protein sequence ID" value="CAI4215952.1"/>
    <property type="molecule type" value="Genomic_DNA"/>
</dbReference>
<dbReference type="InterPro" id="IPR024080">
    <property type="entry name" value="Neurolysin/TOP_N"/>
</dbReference>
<evidence type="ECO:0000256" key="5">
    <source>
        <dbReference type="ARBA" id="ARBA00022833"/>
    </source>
</evidence>
<keyword evidence="4 7" id="KW-0378">Hydrolase</keyword>
<proteinExistence type="inferred from homology"/>
<keyword evidence="10" id="KW-1185">Reference proteome</keyword>
<sequence length="401" mass="47216">MSHKLPQPLPLVPRLDQIVLIAEEGISKIRCVRQRILQTITPDTATFSNVIRPRAELWNVIQAEQGMLWVLGYASPDDEVHNEIDKVRELMRRVNSEWMSEAPFFQLLKPATEKNELLDTEDQLWLKEDLLNHTRCGHGILSQEQIGHYLKLQNEIDMMRSKYAKNLRTEDSGIWFNVEDLDGVPSIHLESWKANEEFLGKKFVPFANGGTKLVLTYANNSKTRKRMYLADEKKVPENVQLFQDVIIQRDTQARKLGYTSHTAFRVERRAAKSVDWVQTFLYKLQEDLALHGTEELDLLKSRRRKHLQNQGITLENDDKFQPWDLKFYQRLAEEELDIDRYKISDTLIWHENVQVWSVWEKSKESNFVGYLYFDLIWRENKYQGCQNVTIENGMTQDTMDI</sequence>
<evidence type="ECO:0000256" key="3">
    <source>
        <dbReference type="ARBA" id="ARBA00022723"/>
    </source>
</evidence>
<feature type="domain" description="Peptidase M3A/M3B catalytic" evidence="8">
    <location>
        <begin position="214"/>
        <end position="394"/>
    </location>
</feature>
<dbReference type="InterPro" id="IPR045090">
    <property type="entry name" value="Pept_M3A_M3B"/>
</dbReference>
<evidence type="ECO:0000313" key="9">
    <source>
        <dbReference type="EMBL" id="CAI4215952.1"/>
    </source>
</evidence>
<organism evidence="9 10">
    <name type="scientific">Parascedosporium putredinis</name>
    <dbReference type="NCBI Taxonomy" id="1442378"/>
    <lineage>
        <taxon>Eukaryota</taxon>
        <taxon>Fungi</taxon>
        <taxon>Dikarya</taxon>
        <taxon>Ascomycota</taxon>
        <taxon>Pezizomycotina</taxon>
        <taxon>Sordariomycetes</taxon>
        <taxon>Hypocreomycetidae</taxon>
        <taxon>Microascales</taxon>
        <taxon>Microascaceae</taxon>
        <taxon>Parascedosporium</taxon>
    </lineage>
</organism>
<dbReference type="OrthoDB" id="534666at2759"/>
<evidence type="ECO:0000256" key="6">
    <source>
        <dbReference type="ARBA" id="ARBA00023049"/>
    </source>
</evidence>
<evidence type="ECO:0000256" key="7">
    <source>
        <dbReference type="RuleBase" id="RU003435"/>
    </source>
</evidence>
<comment type="caution">
    <text evidence="9">The sequence shown here is derived from an EMBL/GenBank/DDBJ whole genome shotgun (WGS) entry which is preliminary data.</text>
</comment>
<evidence type="ECO:0000313" key="10">
    <source>
        <dbReference type="Proteomes" id="UP000838763"/>
    </source>
</evidence>
<evidence type="ECO:0000256" key="4">
    <source>
        <dbReference type="ARBA" id="ARBA00022801"/>
    </source>
</evidence>
<comment type="similarity">
    <text evidence="1 7">Belongs to the peptidase M3 family.</text>
</comment>
<dbReference type="GO" id="GO:0046872">
    <property type="term" value="F:metal ion binding"/>
    <property type="evidence" value="ECO:0007669"/>
    <property type="project" value="UniProtKB-UniRule"/>
</dbReference>
<gene>
    <name evidence="9" type="ORF">PPNO1_LOCUS5625</name>
</gene>
<dbReference type="Gene3D" id="1.10.1370.10">
    <property type="entry name" value="Neurolysin, domain 3"/>
    <property type="match status" value="1"/>
</dbReference>
<evidence type="ECO:0000256" key="2">
    <source>
        <dbReference type="ARBA" id="ARBA00022670"/>
    </source>
</evidence>
<dbReference type="GO" id="GO:0006508">
    <property type="term" value="P:proteolysis"/>
    <property type="evidence" value="ECO:0007669"/>
    <property type="project" value="UniProtKB-KW"/>
</dbReference>
<evidence type="ECO:0000256" key="1">
    <source>
        <dbReference type="ARBA" id="ARBA00006040"/>
    </source>
</evidence>
<dbReference type="Gene3D" id="1.20.1050.40">
    <property type="entry name" value="Endopeptidase. Chain P, domain 1"/>
    <property type="match status" value="1"/>
</dbReference>
<accession>A0A9P1MC39</accession>
<dbReference type="InterPro" id="IPR001567">
    <property type="entry name" value="Pept_M3A_M3B_dom"/>
</dbReference>
<keyword evidence="5 7" id="KW-0862">Zinc</keyword>
<name>A0A9P1MC39_9PEZI</name>
<keyword evidence="2 7" id="KW-0645">Protease</keyword>
<dbReference type="GO" id="GO:0006518">
    <property type="term" value="P:peptide metabolic process"/>
    <property type="evidence" value="ECO:0007669"/>
    <property type="project" value="TreeGrafter"/>
</dbReference>
<dbReference type="AlphaFoldDB" id="A0A9P1MC39"/>
<dbReference type="PANTHER" id="PTHR11804">
    <property type="entry name" value="PROTEASE M3 THIMET OLIGOPEPTIDASE-RELATED"/>
    <property type="match status" value="1"/>
</dbReference>
<dbReference type="Proteomes" id="UP000838763">
    <property type="component" value="Unassembled WGS sequence"/>
</dbReference>
<keyword evidence="3 7" id="KW-0479">Metal-binding</keyword>
<evidence type="ECO:0000259" key="8">
    <source>
        <dbReference type="Pfam" id="PF01432"/>
    </source>
</evidence>
<dbReference type="InterPro" id="IPR024077">
    <property type="entry name" value="Neurolysin/TOP_dom2"/>
</dbReference>
<dbReference type="Pfam" id="PF01432">
    <property type="entry name" value="Peptidase_M3"/>
    <property type="match status" value="1"/>
</dbReference>
<dbReference type="GO" id="GO:0004222">
    <property type="term" value="F:metalloendopeptidase activity"/>
    <property type="evidence" value="ECO:0007669"/>
    <property type="project" value="InterPro"/>
</dbReference>
<protein>
    <recommendedName>
        <fullName evidence="8">Peptidase M3A/M3B catalytic domain-containing protein</fullName>
    </recommendedName>
</protein>
<dbReference type="PANTHER" id="PTHR11804:SF84">
    <property type="entry name" value="SACCHAROLYSIN"/>
    <property type="match status" value="1"/>
</dbReference>
<reference evidence="9" key="1">
    <citation type="submission" date="2022-11" db="EMBL/GenBank/DDBJ databases">
        <authorList>
            <person name="Scott C."/>
            <person name="Bruce N."/>
        </authorList>
    </citation>
    <scope>NUCLEOTIDE SEQUENCE</scope>
</reference>
<dbReference type="GO" id="GO:0005758">
    <property type="term" value="C:mitochondrial intermembrane space"/>
    <property type="evidence" value="ECO:0007669"/>
    <property type="project" value="TreeGrafter"/>
</dbReference>
<dbReference type="SUPFAM" id="SSF55486">
    <property type="entry name" value="Metalloproteases ('zincins'), catalytic domain"/>
    <property type="match status" value="1"/>
</dbReference>
<comment type="cofactor">
    <cofactor evidence="7">
        <name>Zn(2+)</name>
        <dbReference type="ChEBI" id="CHEBI:29105"/>
    </cofactor>
    <text evidence="7">Binds 1 zinc ion.</text>
</comment>